<protein>
    <submittedName>
        <fullName evidence="1">Uncharacterized protein</fullName>
    </submittedName>
</protein>
<dbReference type="EMBL" id="JBAHYK010000160">
    <property type="protein sequence ID" value="KAL0577384.1"/>
    <property type="molecule type" value="Genomic_DNA"/>
</dbReference>
<comment type="caution">
    <text evidence="1">The sequence shown here is derived from an EMBL/GenBank/DDBJ whole genome shotgun (WGS) entry which is preliminary data.</text>
</comment>
<name>A0ABR3FPP0_9AGAR</name>
<reference evidence="1 2" key="1">
    <citation type="submission" date="2024-02" db="EMBL/GenBank/DDBJ databases">
        <title>A draft genome for the cacao thread blight pathogen Marasmius crinis-equi.</title>
        <authorList>
            <person name="Cohen S.P."/>
            <person name="Baruah I.K."/>
            <person name="Amoako-Attah I."/>
            <person name="Bukari Y."/>
            <person name="Meinhardt L.W."/>
            <person name="Bailey B.A."/>
        </authorList>
    </citation>
    <scope>NUCLEOTIDE SEQUENCE [LARGE SCALE GENOMIC DNA]</scope>
    <source>
        <strain evidence="1 2">GH-76</strain>
    </source>
</reference>
<dbReference type="Proteomes" id="UP001465976">
    <property type="component" value="Unassembled WGS sequence"/>
</dbReference>
<sequence length="633" mass="72185">MTFRVLTLHSRLERTRATPSNLVSAFTNAILDIASPEVLFQLATAHGYFYQEIRQYWRAKYSHERYLEPFIPVQHLPTFWNVLAEHDALISGSVALQYFSRRLFEDSDLDIYCPEDGAEGLENFLKSIGYTRSQDPDTSSSSTTDYSHSPSVFQVLNFTGNPEPASETKRRIQMIVTDKNPLDTVLCFHSTVVMNIITPHISICFYPHETLHLKEGVALQSERSDRGSVQQAFSKYRSRGWNITDEPSIRSMFHADCGLVQDRSLADGRTLMLPGPIGSEPFRHRDSGWLAKFRVTTSTSWSHWMSHNNRVYVVFEFGTHCTSPRGHCFSRPASTLHIHGYIPPGTTSPRCMDYGCTGTALWEDTRIVTAPATDEHRHLLDCGLANYIRHEFGKRYPASGLTAYRLLTNLFPLFRCFRFHPKLVLVFPRDESSILVKAVFIYESRHIADCETWHAVVGLQNFETISISEFAFEVIWADDNAHFLTETSVPFPAEASGPYQQRPFMNQIEAFGRSIADQINAAVRTRHEEGCSSQPRSTCNPKWDDRGKAFVCRYIQNIFKVLDLPSVSMEVIHDRHSKALGGKEVLTVIVHVPDDWPHLESTMLTMAPNRAMQIRLLQHGFTVTLMSSYSQWL</sequence>
<proteinExistence type="predicted"/>
<accession>A0ABR3FPP0</accession>
<organism evidence="1 2">
    <name type="scientific">Marasmius crinis-equi</name>
    <dbReference type="NCBI Taxonomy" id="585013"/>
    <lineage>
        <taxon>Eukaryota</taxon>
        <taxon>Fungi</taxon>
        <taxon>Dikarya</taxon>
        <taxon>Basidiomycota</taxon>
        <taxon>Agaricomycotina</taxon>
        <taxon>Agaricomycetes</taxon>
        <taxon>Agaricomycetidae</taxon>
        <taxon>Agaricales</taxon>
        <taxon>Marasmiineae</taxon>
        <taxon>Marasmiaceae</taxon>
        <taxon>Marasmius</taxon>
    </lineage>
</organism>
<evidence type="ECO:0000313" key="2">
    <source>
        <dbReference type="Proteomes" id="UP001465976"/>
    </source>
</evidence>
<gene>
    <name evidence="1" type="ORF">V5O48_004601</name>
</gene>
<evidence type="ECO:0000313" key="1">
    <source>
        <dbReference type="EMBL" id="KAL0577384.1"/>
    </source>
</evidence>
<keyword evidence="2" id="KW-1185">Reference proteome</keyword>